<dbReference type="Proteomes" id="UP001172673">
    <property type="component" value="Unassembled WGS sequence"/>
</dbReference>
<feature type="domain" description="SnoaL-like" evidence="1">
    <location>
        <begin position="31"/>
        <end position="137"/>
    </location>
</feature>
<proteinExistence type="predicted"/>
<dbReference type="Pfam" id="PF12680">
    <property type="entry name" value="SnoaL_2"/>
    <property type="match status" value="1"/>
</dbReference>
<dbReference type="InterPro" id="IPR032710">
    <property type="entry name" value="NTF2-like_dom_sf"/>
</dbReference>
<organism evidence="2 3">
    <name type="scientific">Cladophialophora chaetospira</name>
    <dbReference type="NCBI Taxonomy" id="386627"/>
    <lineage>
        <taxon>Eukaryota</taxon>
        <taxon>Fungi</taxon>
        <taxon>Dikarya</taxon>
        <taxon>Ascomycota</taxon>
        <taxon>Pezizomycotina</taxon>
        <taxon>Eurotiomycetes</taxon>
        <taxon>Chaetothyriomycetidae</taxon>
        <taxon>Chaetothyriales</taxon>
        <taxon>Herpotrichiellaceae</taxon>
        <taxon>Cladophialophora</taxon>
    </lineage>
</organism>
<accession>A0AA38X1A0</accession>
<name>A0AA38X1A0_9EURO</name>
<keyword evidence="3" id="KW-1185">Reference proteome</keyword>
<dbReference type="SUPFAM" id="SSF54427">
    <property type="entry name" value="NTF2-like"/>
    <property type="match status" value="1"/>
</dbReference>
<dbReference type="EMBL" id="JAPDRK010000018">
    <property type="protein sequence ID" value="KAJ9604862.1"/>
    <property type="molecule type" value="Genomic_DNA"/>
</dbReference>
<sequence>MASQTISAERIALVDATIRKFVASYSKPIDSLDDFLSVFHPDVDWYDHPFLMHRIGHSAMEGLHKSFTHCNQPFDAEIVAITPIPEGAVLEQVWVGRQANDIVRPDGNVAVKASGKDFKCHVCMVIKVDDSGRITRIDEYYNKRWDDGIPQEEYTVLKGAGLKSKV</sequence>
<dbReference type="InterPro" id="IPR037401">
    <property type="entry name" value="SnoaL-like"/>
</dbReference>
<evidence type="ECO:0000259" key="1">
    <source>
        <dbReference type="Pfam" id="PF12680"/>
    </source>
</evidence>
<reference evidence="2" key="1">
    <citation type="submission" date="2022-10" db="EMBL/GenBank/DDBJ databases">
        <title>Culturing micro-colonial fungi from biological soil crusts in the Mojave desert and describing Neophaeococcomyces mojavensis, and introducing the new genera and species Taxawa tesnikishii.</title>
        <authorList>
            <person name="Kurbessoian T."/>
            <person name="Stajich J.E."/>
        </authorList>
    </citation>
    <scope>NUCLEOTIDE SEQUENCE</scope>
    <source>
        <strain evidence="2">TK_41</strain>
    </source>
</reference>
<dbReference type="AlphaFoldDB" id="A0AA38X1A0"/>
<evidence type="ECO:0000313" key="2">
    <source>
        <dbReference type="EMBL" id="KAJ9604862.1"/>
    </source>
</evidence>
<gene>
    <name evidence="2" type="ORF">H2200_010977</name>
</gene>
<dbReference type="Gene3D" id="3.10.450.50">
    <property type="match status" value="1"/>
</dbReference>
<evidence type="ECO:0000313" key="3">
    <source>
        <dbReference type="Proteomes" id="UP001172673"/>
    </source>
</evidence>
<comment type="caution">
    <text evidence="2">The sequence shown here is derived from an EMBL/GenBank/DDBJ whole genome shotgun (WGS) entry which is preliminary data.</text>
</comment>
<protein>
    <recommendedName>
        <fullName evidence="1">SnoaL-like domain-containing protein</fullName>
    </recommendedName>
</protein>